<sequence length="117" mass="13548">MMASMVKNLMMFGKGMVNDDELELFVQVTMERVVCGIDLRDTLTISDMAKIESPNSQLRSGAPNKRDHTHFFKDKIKIGKMLKVMIDRIVRKYDAENAKLHSLRIYGLQFYCNEMIV</sequence>
<dbReference type="EMBL" id="LLXI01001344">
    <property type="protein sequence ID" value="PKY53201.1"/>
    <property type="molecule type" value="Genomic_DNA"/>
</dbReference>
<dbReference type="Proteomes" id="UP000232722">
    <property type="component" value="Unassembled WGS sequence"/>
</dbReference>
<comment type="caution">
    <text evidence="2">The sequence shown here is derived from an EMBL/GenBank/DDBJ whole genome shotgun (WGS) entry which is preliminary data.</text>
</comment>
<dbReference type="Proteomes" id="UP000234323">
    <property type="component" value="Unassembled WGS sequence"/>
</dbReference>
<protein>
    <submittedName>
        <fullName evidence="2">Uncharacterized protein</fullName>
    </submittedName>
</protein>
<keyword evidence="4" id="KW-1185">Reference proteome</keyword>
<evidence type="ECO:0000313" key="4">
    <source>
        <dbReference type="Proteomes" id="UP000234323"/>
    </source>
</evidence>
<dbReference type="VEuPathDB" id="FungiDB:RhiirA1_504835"/>
<dbReference type="EMBL" id="LLXJ01000669">
    <property type="protein sequence ID" value="PKC07173.1"/>
    <property type="molecule type" value="Genomic_DNA"/>
</dbReference>
<dbReference type="AlphaFoldDB" id="A0A2I1H2Y4"/>
<gene>
    <name evidence="2" type="ORF">RhiirA4_498495</name>
    <name evidence="1" type="ORF">RhiirA5_480715</name>
</gene>
<reference evidence="2 4" key="1">
    <citation type="submission" date="2015-10" db="EMBL/GenBank/DDBJ databases">
        <title>Genome analyses suggest a sexual origin of heterokaryosis in a supposedly ancient asexual fungus.</title>
        <authorList>
            <person name="Ropars J."/>
            <person name="Sedzielewska K."/>
            <person name="Noel J."/>
            <person name="Charron P."/>
            <person name="Farinelli L."/>
            <person name="Marton T."/>
            <person name="Kruger M."/>
            <person name="Pelin A."/>
            <person name="Brachmann A."/>
            <person name="Corradi N."/>
        </authorList>
    </citation>
    <scope>NUCLEOTIDE SEQUENCE [LARGE SCALE GENOMIC DNA]</scope>
    <source>
        <strain evidence="2 4">A4</strain>
        <strain evidence="1 3">A5</strain>
    </source>
</reference>
<organism evidence="2 4">
    <name type="scientific">Rhizophagus irregularis</name>
    <dbReference type="NCBI Taxonomy" id="588596"/>
    <lineage>
        <taxon>Eukaryota</taxon>
        <taxon>Fungi</taxon>
        <taxon>Fungi incertae sedis</taxon>
        <taxon>Mucoromycota</taxon>
        <taxon>Glomeromycotina</taxon>
        <taxon>Glomeromycetes</taxon>
        <taxon>Glomerales</taxon>
        <taxon>Glomeraceae</taxon>
        <taxon>Rhizophagus</taxon>
    </lineage>
</organism>
<accession>A0A2I1H2Y4</accession>
<evidence type="ECO:0000313" key="3">
    <source>
        <dbReference type="Proteomes" id="UP000232722"/>
    </source>
</evidence>
<name>A0A2I1H2Y4_9GLOM</name>
<evidence type="ECO:0000313" key="1">
    <source>
        <dbReference type="EMBL" id="PKC07173.1"/>
    </source>
</evidence>
<dbReference type="VEuPathDB" id="FungiDB:RhiirFUN_002489"/>
<evidence type="ECO:0000313" key="2">
    <source>
        <dbReference type="EMBL" id="PKY53201.1"/>
    </source>
</evidence>
<reference evidence="1 3" key="2">
    <citation type="submission" date="2017-09" db="EMBL/GenBank/DDBJ databases">
        <title>Extensive intraspecific genome diversity in a model arbuscular mycorrhizal fungus.</title>
        <authorList>
            <person name="Chen E.C."/>
            <person name="Morin E."/>
            <person name="Beaudet D."/>
            <person name="Noel J."/>
            <person name="Ndikumana S."/>
            <person name="Charron P."/>
            <person name="St-Onge C."/>
            <person name="Giorgi J."/>
            <person name="Grigoriev I.V."/>
            <person name="Roux C."/>
            <person name="Martin F.M."/>
            <person name="Corradi N."/>
        </authorList>
    </citation>
    <scope>NUCLEOTIDE SEQUENCE [LARGE SCALE GENOMIC DNA]</scope>
    <source>
        <strain evidence="1 3">A5</strain>
    </source>
</reference>
<proteinExistence type="predicted"/>